<organism evidence="12 13">
    <name type="scientific">Phlebiopsis gigantea (strain 11061_1 CR5-6)</name>
    <name type="common">White-rot fungus</name>
    <name type="synonym">Peniophora gigantea</name>
    <dbReference type="NCBI Taxonomy" id="745531"/>
    <lineage>
        <taxon>Eukaryota</taxon>
        <taxon>Fungi</taxon>
        <taxon>Dikarya</taxon>
        <taxon>Basidiomycota</taxon>
        <taxon>Agaricomycotina</taxon>
        <taxon>Agaricomycetes</taxon>
        <taxon>Polyporales</taxon>
        <taxon>Phanerochaetaceae</taxon>
        <taxon>Phlebiopsis</taxon>
    </lineage>
</organism>
<feature type="active site" evidence="7 8">
    <location>
        <position position="776"/>
    </location>
</feature>
<evidence type="ECO:0000256" key="10">
    <source>
        <dbReference type="SAM" id="MobiDB-lite"/>
    </source>
</evidence>
<evidence type="ECO:0000256" key="5">
    <source>
        <dbReference type="ARBA" id="ARBA00022691"/>
    </source>
</evidence>
<dbReference type="PROSITE" id="PS51679">
    <property type="entry name" value="SAM_MT_C5"/>
    <property type="match status" value="1"/>
</dbReference>
<dbReference type="NCBIfam" id="TIGR00675">
    <property type="entry name" value="dcm"/>
    <property type="match status" value="1"/>
</dbReference>
<dbReference type="InterPro" id="IPR029063">
    <property type="entry name" value="SAM-dependent_MTases_sf"/>
</dbReference>
<keyword evidence="13" id="KW-1185">Reference proteome</keyword>
<evidence type="ECO:0000256" key="4">
    <source>
        <dbReference type="ARBA" id="ARBA00022679"/>
    </source>
</evidence>
<dbReference type="PANTHER" id="PTHR10629:SF52">
    <property type="entry name" value="DNA (CYTOSINE-5)-METHYLTRANSFERASE 1"/>
    <property type="match status" value="1"/>
</dbReference>
<evidence type="ECO:0000313" key="13">
    <source>
        <dbReference type="Proteomes" id="UP000053257"/>
    </source>
</evidence>
<dbReference type="Pfam" id="PF12047">
    <property type="entry name" value="DNMT1-RFD"/>
    <property type="match status" value="1"/>
</dbReference>
<feature type="region of interest" description="Disordered" evidence="10">
    <location>
        <begin position="1"/>
        <end position="22"/>
    </location>
</feature>
<dbReference type="Gene3D" id="3.90.120.10">
    <property type="entry name" value="DNA Methylase, subunit A, domain 2"/>
    <property type="match status" value="1"/>
</dbReference>
<dbReference type="InterPro" id="IPR022702">
    <property type="entry name" value="Cytosine_MeTrfase1_RFD"/>
</dbReference>
<dbReference type="InterPro" id="IPR050390">
    <property type="entry name" value="C5-Methyltransferase"/>
</dbReference>
<evidence type="ECO:0000256" key="9">
    <source>
        <dbReference type="RuleBase" id="RU000416"/>
    </source>
</evidence>
<evidence type="ECO:0000259" key="11">
    <source>
        <dbReference type="Pfam" id="PF12047"/>
    </source>
</evidence>
<protein>
    <recommendedName>
        <fullName evidence="2">DNA (cytosine-5-)-methyltransferase</fullName>
        <ecNumber evidence="2">2.1.1.37</ecNumber>
    </recommendedName>
</protein>
<evidence type="ECO:0000256" key="8">
    <source>
        <dbReference type="PROSITE-ProRule" id="PRU01016"/>
    </source>
</evidence>
<dbReference type="OrthoDB" id="5376140at2759"/>
<dbReference type="SUPFAM" id="SSF53335">
    <property type="entry name" value="S-adenosyl-L-methionine-dependent methyltransferases"/>
    <property type="match status" value="1"/>
</dbReference>
<reference evidence="12 13" key="1">
    <citation type="journal article" date="2014" name="PLoS Genet.">
        <title>Analysis of the Phlebiopsis gigantea genome, transcriptome and secretome provides insight into its pioneer colonization strategies of wood.</title>
        <authorList>
            <person name="Hori C."/>
            <person name="Ishida T."/>
            <person name="Igarashi K."/>
            <person name="Samejima M."/>
            <person name="Suzuki H."/>
            <person name="Master E."/>
            <person name="Ferreira P."/>
            <person name="Ruiz-Duenas F.J."/>
            <person name="Held B."/>
            <person name="Canessa P."/>
            <person name="Larrondo L.F."/>
            <person name="Schmoll M."/>
            <person name="Druzhinina I.S."/>
            <person name="Kubicek C.P."/>
            <person name="Gaskell J.A."/>
            <person name="Kersten P."/>
            <person name="St John F."/>
            <person name="Glasner J."/>
            <person name="Sabat G."/>
            <person name="Splinter BonDurant S."/>
            <person name="Syed K."/>
            <person name="Yadav J."/>
            <person name="Mgbeahuruike A.C."/>
            <person name="Kovalchuk A."/>
            <person name="Asiegbu F.O."/>
            <person name="Lackner G."/>
            <person name="Hoffmeister D."/>
            <person name="Rencoret J."/>
            <person name="Gutierrez A."/>
            <person name="Sun H."/>
            <person name="Lindquist E."/>
            <person name="Barry K."/>
            <person name="Riley R."/>
            <person name="Grigoriev I.V."/>
            <person name="Henrissat B."/>
            <person name="Kues U."/>
            <person name="Berka R.M."/>
            <person name="Martinez A.T."/>
            <person name="Covert S.F."/>
            <person name="Blanchette R.A."/>
            <person name="Cullen D."/>
        </authorList>
    </citation>
    <scope>NUCLEOTIDE SEQUENCE [LARGE SCALE GENOMIC DNA]</scope>
    <source>
        <strain evidence="12 13">11061_1 CR5-6</strain>
    </source>
</reference>
<keyword evidence="6" id="KW-0539">Nucleus</keyword>
<dbReference type="PANTHER" id="PTHR10629">
    <property type="entry name" value="CYTOSINE-SPECIFIC METHYLTRANSFERASE"/>
    <property type="match status" value="1"/>
</dbReference>
<dbReference type="EMBL" id="KN840578">
    <property type="protein sequence ID" value="KIP04341.1"/>
    <property type="molecule type" value="Genomic_DNA"/>
</dbReference>
<dbReference type="EC" id="2.1.1.37" evidence="2"/>
<evidence type="ECO:0000313" key="12">
    <source>
        <dbReference type="EMBL" id="KIP04341.1"/>
    </source>
</evidence>
<dbReference type="GO" id="GO:0044027">
    <property type="term" value="P:negative regulation of gene expression via chromosomal CpG island methylation"/>
    <property type="evidence" value="ECO:0007669"/>
    <property type="project" value="TreeGrafter"/>
</dbReference>
<accession>A0A0C3RU09</accession>
<dbReference type="PRINTS" id="PR00105">
    <property type="entry name" value="C5METTRFRASE"/>
</dbReference>
<dbReference type="Gene3D" id="2.30.30.490">
    <property type="match status" value="2"/>
</dbReference>
<evidence type="ECO:0000256" key="1">
    <source>
        <dbReference type="ARBA" id="ARBA00004123"/>
    </source>
</evidence>
<dbReference type="Pfam" id="PF00145">
    <property type="entry name" value="DNA_methylase"/>
    <property type="match status" value="1"/>
</dbReference>
<dbReference type="GO" id="GO:0005634">
    <property type="term" value="C:nucleus"/>
    <property type="evidence" value="ECO:0007669"/>
    <property type="project" value="UniProtKB-SubCell"/>
</dbReference>
<sequence>MNETADMLIFGEDPDEEGGENSKPTRVLTDFIIFDIKHGNEIVPLDALDDRTIERQLEAVGNVAPMFINEEDAGQDDDVSDDVEKQRMRTTVIWDFQIYYMSEESVYIQTQFANYALKRPRASYRAAWMSFYRPHRATQLIMTFANQDTQSCSHNSVVERFEGSLVEELDKPLTQQDINEAVSMMLAILDDNRDESDYASLRSSAYVQQLRFQFSKQTGTNAPRPPVAARQHVRKRTYGTKNIDLLVLQPEYQTSTTVTPLIYKLAEGLFSEQLKLLASSRPRSNNARQEETRRRKRLLDLLRRTKYATSEPFYPRDHQLHGQYWSVMVRDGVEYKIGDLVLLPAGEYPGRKREPIPSEINDETVPVGRTIADYFWFGRIVFFDQRANTVHLRWFEHSSKTLMQEIHDPYELFYTDICNTEPVGLIVCVHETQITLLDVNIYDVSFKYNQVDGSFQVVTEEDEDLLPGPPPDSCTICSKKAAHDEENYPESIANGKGVAFRGVNYHVNDFVMLRGRAKDDLTCIVAQIAGFHFDNSARHQGLCMLSVVPLGRINDILTRYAGDEVMIKDERHFFLTSDREMFQVTTSDLIRKCRVVNYFSMSISSLEAYLDESPYHFYVQYVFPRLKVTTWNSGEKLRDGSVQPEICHICWREYTKMSKDLRDFKEQQQPLRAFDPFGGVGAFALSMQEAGCVKLTHAVEISPSAALTIKKNSPQTKVYNQCSNNVLQDAVKRVSIPGYASRPEYTALSPKHPSVGALPDPPKPGDIDCIIAGFPCQPHSTLNMFQKASDRKSHLMLNLLSWVDFLEPKFCYFENVRGFLQYNLKAVQASRYRVKDGIPVGGLKFLNRALVTMGYQVRFGTLQAAHYGVPQSRIRFFLIAARMDQLLPRFPLPLYTFPVKDSLEAKFPHGLTIKPISTEQGVAPFKYITVDDAIGDLYRFDWQNPHTRSAQPRTDPITHRDIRIVACDATKKICFPFKSTTIRYHTTPRTRFQKKARAREDKVKDLQHITRVLKENTIKRLVLIPLKSASIFADRKNLPDDLFEWVWSDPKSAVARRGFRKGLYGRLDANGWFNTTVTNVEPTAKQSWVLNPYCKRVVTVRELARSQGFPDDFQFHCIDTPNVKTMQREIGNAVPWQVGYALGRGLRDTLFEEWLEKKRESSQGTEGDS</sequence>
<dbReference type="InterPro" id="IPR001525">
    <property type="entry name" value="C5_MeTfrase"/>
</dbReference>
<gene>
    <name evidence="12" type="ORF">PHLGIDRAFT_76091</name>
</gene>
<evidence type="ECO:0000256" key="2">
    <source>
        <dbReference type="ARBA" id="ARBA00011975"/>
    </source>
</evidence>
<comment type="similarity">
    <text evidence="8 9">Belongs to the class I-like SAM-binding methyltransferase superfamily. C5-methyltransferase family.</text>
</comment>
<dbReference type="PIRSF" id="PIRSF037404">
    <property type="entry name" value="DNMT1"/>
    <property type="match status" value="1"/>
</dbReference>
<evidence type="ECO:0000256" key="3">
    <source>
        <dbReference type="ARBA" id="ARBA00022603"/>
    </source>
</evidence>
<dbReference type="AlphaFoldDB" id="A0A0C3RU09"/>
<dbReference type="GO" id="GO:0006346">
    <property type="term" value="P:DNA methylation-dependent constitutive heterochromatin formation"/>
    <property type="evidence" value="ECO:0007669"/>
    <property type="project" value="InterPro"/>
</dbReference>
<name>A0A0C3RU09_PHLG1</name>
<comment type="subcellular location">
    <subcellularLocation>
        <location evidence="1">Nucleus</location>
    </subcellularLocation>
</comment>
<dbReference type="Gene3D" id="3.40.50.150">
    <property type="entry name" value="Vaccinia Virus protein VP39"/>
    <property type="match status" value="1"/>
</dbReference>
<dbReference type="GO" id="GO:0003677">
    <property type="term" value="F:DNA binding"/>
    <property type="evidence" value="ECO:0007669"/>
    <property type="project" value="TreeGrafter"/>
</dbReference>
<dbReference type="Proteomes" id="UP000053257">
    <property type="component" value="Unassembled WGS sequence"/>
</dbReference>
<keyword evidence="5 8" id="KW-0949">S-adenosyl-L-methionine</keyword>
<evidence type="ECO:0000256" key="7">
    <source>
        <dbReference type="PIRSR" id="PIRSR037404-1"/>
    </source>
</evidence>
<keyword evidence="3 8" id="KW-0489">Methyltransferase</keyword>
<feature type="domain" description="RFTS" evidence="11">
    <location>
        <begin position="21"/>
        <end position="149"/>
    </location>
</feature>
<dbReference type="HOGENOM" id="CLU_008262_0_0_1"/>
<dbReference type="GO" id="GO:0003886">
    <property type="term" value="F:DNA (cytosine-5-)-methyltransferase activity"/>
    <property type="evidence" value="ECO:0007669"/>
    <property type="project" value="UniProtKB-EC"/>
</dbReference>
<evidence type="ECO:0000256" key="6">
    <source>
        <dbReference type="ARBA" id="ARBA00023242"/>
    </source>
</evidence>
<dbReference type="InterPro" id="IPR043151">
    <property type="entry name" value="BAH_sf"/>
</dbReference>
<dbReference type="GO" id="GO:0032259">
    <property type="term" value="P:methylation"/>
    <property type="evidence" value="ECO:0007669"/>
    <property type="project" value="UniProtKB-KW"/>
</dbReference>
<keyword evidence="4 8" id="KW-0808">Transferase</keyword>
<dbReference type="STRING" id="745531.A0A0C3RU09"/>
<proteinExistence type="inferred from homology"/>